<dbReference type="Pfam" id="PF14833">
    <property type="entry name" value="NAD_binding_11"/>
    <property type="match status" value="1"/>
</dbReference>
<dbReference type="GO" id="GO:0050661">
    <property type="term" value="F:NADP binding"/>
    <property type="evidence" value="ECO:0007669"/>
    <property type="project" value="InterPro"/>
</dbReference>
<dbReference type="InterPro" id="IPR036291">
    <property type="entry name" value="NAD(P)-bd_dom_sf"/>
</dbReference>
<dbReference type="PANTHER" id="PTHR22981">
    <property type="entry name" value="3-HYDROXYISOBUTYRATE DEHYDROGENASE-RELATED"/>
    <property type="match status" value="1"/>
</dbReference>
<sequence length="302" mass="31741">MKTAFIGLGAMGYPMAGHLSQRFETLVWNRTAEKARQHAAEFKSQVLEDFSGLKDVDVIFTCLPTTSEVIQVLNQVLFFLKPGSLWVDCTSGDPVKSLDVAQTLAEHQVTYLDAPVSGGTAGAINGALSVMIGGPAESIEQVREVLSTFAGKVVHVGKVGSGHAVKAINNMLLAINLLSAGEGLVALAKMGVDLEAALEVINVSSGRSNATQNLIPQRVLTREFPATFALGLLAKDAGIALDVSRSAGAPTPLFAITESLYRAARDTIGASEDHTAVVKMLEHWAGVTLSSAPSAVFDRSSP</sequence>
<evidence type="ECO:0000259" key="4">
    <source>
        <dbReference type="Pfam" id="PF03446"/>
    </source>
</evidence>
<evidence type="ECO:0000256" key="2">
    <source>
        <dbReference type="ARBA" id="ARBA00023027"/>
    </source>
</evidence>
<dbReference type="InterPro" id="IPR029154">
    <property type="entry name" value="HIBADH-like_NADP-bd"/>
</dbReference>
<dbReference type="Proteomes" id="UP000321306">
    <property type="component" value="Unassembled WGS sequence"/>
</dbReference>
<dbReference type="InterPro" id="IPR002204">
    <property type="entry name" value="3-OH-isobutyrate_DH-rel_CS"/>
</dbReference>
<dbReference type="AlphaFoldDB" id="A0A511N5I0"/>
<dbReference type="GO" id="GO:0016054">
    <property type="term" value="P:organic acid catabolic process"/>
    <property type="evidence" value="ECO:0007669"/>
    <property type="project" value="UniProtKB-ARBA"/>
</dbReference>
<accession>A0A511N5I0</accession>
<keyword evidence="7" id="KW-1185">Reference proteome</keyword>
<evidence type="ECO:0000259" key="5">
    <source>
        <dbReference type="Pfam" id="PF14833"/>
    </source>
</evidence>
<dbReference type="InterPro" id="IPR006115">
    <property type="entry name" value="6PGDH_NADP-bd"/>
</dbReference>
<dbReference type="PANTHER" id="PTHR22981:SF7">
    <property type="entry name" value="3-HYDROXYISOBUTYRATE DEHYDROGENASE, MITOCHONDRIAL"/>
    <property type="match status" value="1"/>
</dbReference>
<dbReference type="SUPFAM" id="SSF51735">
    <property type="entry name" value="NAD(P)-binding Rossmann-fold domains"/>
    <property type="match status" value="1"/>
</dbReference>
<dbReference type="PROSITE" id="PS00895">
    <property type="entry name" value="3_HYDROXYISOBUT_DH"/>
    <property type="match status" value="1"/>
</dbReference>
<evidence type="ECO:0000256" key="3">
    <source>
        <dbReference type="PIRSR" id="PIRSR000103-1"/>
    </source>
</evidence>
<feature type="active site" evidence="3">
    <location>
        <position position="166"/>
    </location>
</feature>
<evidence type="ECO:0000313" key="7">
    <source>
        <dbReference type="Proteomes" id="UP000321306"/>
    </source>
</evidence>
<dbReference type="EMBL" id="BJXB01000018">
    <property type="protein sequence ID" value="GEM48110.1"/>
    <property type="molecule type" value="Genomic_DNA"/>
</dbReference>
<dbReference type="GO" id="GO:0016616">
    <property type="term" value="F:oxidoreductase activity, acting on the CH-OH group of donors, NAD or NADP as acceptor"/>
    <property type="evidence" value="ECO:0007669"/>
    <property type="project" value="TreeGrafter"/>
</dbReference>
<dbReference type="Gene3D" id="3.40.50.720">
    <property type="entry name" value="NAD(P)-binding Rossmann-like Domain"/>
    <property type="match status" value="1"/>
</dbReference>
<dbReference type="RefSeq" id="WP_146886923.1">
    <property type="nucleotide sequence ID" value="NZ_BJXB01000018.1"/>
</dbReference>
<dbReference type="InterPro" id="IPR008927">
    <property type="entry name" value="6-PGluconate_DH-like_C_sf"/>
</dbReference>
<dbReference type="SUPFAM" id="SSF48179">
    <property type="entry name" value="6-phosphogluconate dehydrogenase C-terminal domain-like"/>
    <property type="match status" value="1"/>
</dbReference>
<evidence type="ECO:0000313" key="6">
    <source>
        <dbReference type="EMBL" id="GEM48110.1"/>
    </source>
</evidence>
<keyword evidence="2" id="KW-0520">NAD</keyword>
<dbReference type="PIRSF" id="PIRSF000103">
    <property type="entry name" value="HIBADH"/>
    <property type="match status" value="1"/>
</dbReference>
<feature type="domain" description="6-phosphogluconate dehydrogenase NADP-binding" evidence="4">
    <location>
        <begin position="3"/>
        <end position="157"/>
    </location>
</feature>
<organism evidence="6 7">
    <name type="scientific">Deinococcus cellulosilyticus (strain DSM 18568 / NBRC 106333 / KACC 11606 / 5516J-15)</name>
    <dbReference type="NCBI Taxonomy" id="1223518"/>
    <lineage>
        <taxon>Bacteria</taxon>
        <taxon>Thermotogati</taxon>
        <taxon>Deinococcota</taxon>
        <taxon>Deinococci</taxon>
        <taxon>Deinococcales</taxon>
        <taxon>Deinococcaceae</taxon>
        <taxon>Deinococcus</taxon>
    </lineage>
</organism>
<dbReference type="GO" id="GO:0051287">
    <property type="term" value="F:NAD binding"/>
    <property type="evidence" value="ECO:0007669"/>
    <property type="project" value="InterPro"/>
</dbReference>
<dbReference type="OrthoDB" id="9786703at2"/>
<feature type="domain" description="3-hydroxyisobutyrate dehydrogenase-like NAD-binding" evidence="5">
    <location>
        <begin position="160"/>
        <end position="281"/>
    </location>
</feature>
<protein>
    <submittedName>
        <fullName evidence="6">3-hydroxyisobutyrate dehydrogenase</fullName>
    </submittedName>
</protein>
<dbReference type="Gene3D" id="1.10.1040.10">
    <property type="entry name" value="N-(1-d-carboxylethyl)-l-norvaline Dehydrogenase, domain 2"/>
    <property type="match status" value="1"/>
</dbReference>
<proteinExistence type="predicted"/>
<dbReference type="InterPro" id="IPR015815">
    <property type="entry name" value="HIBADH-related"/>
</dbReference>
<reference evidence="6 7" key="1">
    <citation type="submission" date="2019-07" db="EMBL/GenBank/DDBJ databases">
        <title>Whole genome shotgun sequence of Deinococcus cellulosilyticus NBRC 106333.</title>
        <authorList>
            <person name="Hosoyama A."/>
            <person name="Uohara A."/>
            <person name="Ohji S."/>
            <person name="Ichikawa N."/>
        </authorList>
    </citation>
    <scope>NUCLEOTIDE SEQUENCE [LARGE SCALE GENOMIC DNA]</scope>
    <source>
        <strain evidence="6 7">NBRC 106333</strain>
    </source>
</reference>
<comment type="caution">
    <text evidence="6">The sequence shown here is derived from an EMBL/GenBank/DDBJ whole genome shotgun (WGS) entry which is preliminary data.</text>
</comment>
<gene>
    <name evidence="6" type="ORF">DC3_37450</name>
</gene>
<dbReference type="Pfam" id="PF03446">
    <property type="entry name" value="NAD_binding_2"/>
    <property type="match status" value="1"/>
</dbReference>
<name>A0A511N5I0_DEIC1</name>
<keyword evidence="1" id="KW-0560">Oxidoreductase</keyword>
<evidence type="ECO:0000256" key="1">
    <source>
        <dbReference type="ARBA" id="ARBA00023002"/>
    </source>
</evidence>
<dbReference type="InterPro" id="IPR013328">
    <property type="entry name" value="6PGD_dom2"/>
</dbReference>